<keyword evidence="9" id="KW-1185">Reference proteome</keyword>
<comment type="subcellular location">
    <subcellularLocation>
        <location evidence="1">Cell membrane</location>
        <topology evidence="1">Multi-pass membrane protein</topology>
    </subcellularLocation>
</comment>
<dbReference type="PANTHER" id="PTHR22926">
    <property type="entry name" value="PHOSPHO-N-ACETYLMURAMOYL-PENTAPEPTIDE-TRANSFERASE"/>
    <property type="match status" value="1"/>
</dbReference>
<keyword evidence="4 7" id="KW-0812">Transmembrane</keyword>
<feature type="transmembrane region" description="Helical" evidence="7">
    <location>
        <begin position="42"/>
        <end position="66"/>
    </location>
</feature>
<comment type="caution">
    <text evidence="8">The sequence shown here is derived from an EMBL/GenBank/DDBJ whole genome shotgun (WGS) entry which is preliminary data.</text>
</comment>
<accession>A0ABT3TFU0</accession>
<protein>
    <submittedName>
        <fullName evidence="8">Glycosyltransferase family 4 protein</fullName>
    </submittedName>
</protein>
<feature type="transmembrane region" description="Helical" evidence="7">
    <location>
        <begin position="299"/>
        <end position="315"/>
    </location>
</feature>
<evidence type="ECO:0000256" key="7">
    <source>
        <dbReference type="SAM" id="Phobius"/>
    </source>
</evidence>
<dbReference type="CDD" id="cd06854">
    <property type="entry name" value="GT_WbpL_WbcO_like"/>
    <property type="match status" value="1"/>
</dbReference>
<dbReference type="RefSeq" id="WP_279245184.1">
    <property type="nucleotide sequence ID" value="NZ_SHNN01000002.1"/>
</dbReference>
<keyword evidence="3" id="KW-0808">Transferase</keyword>
<name>A0ABT3TFU0_9GAMM</name>
<evidence type="ECO:0000256" key="3">
    <source>
        <dbReference type="ARBA" id="ARBA00022679"/>
    </source>
</evidence>
<feature type="transmembrane region" description="Helical" evidence="7">
    <location>
        <begin position="73"/>
        <end position="89"/>
    </location>
</feature>
<dbReference type="Pfam" id="PF00953">
    <property type="entry name" value="Glycos_transf_4"/>
    <property type="match status" value="1"/>
</dbReference>
<feature type="transmembrane region" description="Helical" evidence="7">
    <location>
        <begin position="142"/>
        <end position="163"/>
    </location>
</feature>
<keyword evidence="5 7" id="KW-1133">Transmembrane helix</keyword>
<gene>
    <name evidence="8" type="ORF">EYC98_09900</name>
</gene>
<evidence type="ECO:0000256" key="5">
    <source>
        <dbReference type="ARBA" id="ARBA00022989"/>
    </source>
</evidence>
<dbReference type="InterPro" id="IPR000715">
    <property type="entry name" value="Glycosyl_transferase_4"/>
</dbReference>
<proteinExistence type="predicted"/>
<evidence type="ECO:0000313" key="8">
    <source>
        <dbReference type="EMBL" id="MCX2981177.1"/>
    </source>
</evidence>
<evidence type="ECO:0000256" key="4">
    <source>
        <dbReference type="ARBA" id="ARBA00022692"/>
    </source>
</evidence>
<feature type="transmembrane region" description="Helical" evidence="7">
    <location>
        <begin position="101"/>
        <end position="130"/>
    </location>
</feature>
<evidence type="ECO:0000256" key="2">
    <source>
        <dbReference type="ARBA" id="ARBA00022475"/>
    </source>
</evidence>
<dbReference type="EMBL" id="SHNN01000002">
    <property type="protein sequence ID" value="MCX2981177.1"/>
    <property type="molecule type" value="Genomic_DNA"/>
</dbReference>
<reference evidence="8" key="1">
    <citation type="submission" date="2019-02" db="EMBL/GenBank/DDBJ databases">
        <authorList>
            <person name="Li S.-H."/>
        </authorList>
    </citation>
    <scope>NUCLEOTIDE SEQUENCE</scope>
    <source>
        <strain evidence="8">IMCC14734</strain>
    </source>
</reference>
<dbReference type="PANTHER" id="PTHR22926:SF3">
    <property type="entry name" value="UNDECAPRENYL-PHOSPHATE ALPHA-N-ACETYLGLUCOSAMINYL 1-PHOSPHATE TRANSFERASE"/>
    <property type="match status" value="1"/>
</dbReference>
<dbReference type="Proteomes" id="UP001143362">
    <property type="component" value="Unassembled WGS sequence"/>
</dbReference>
<keyword evidence="6 7" id="KW-0472">Membrane</keyword>
<evidence type="ECO:0000256" key="1">
    <source>
        <dbReference type="ARBA" id="ARBA00004651"/>
    </source>
</evidence>
<evidence type="ECO:0000313" key="9">
    <source>
        <dbReference type="Proteomes" id="UP001143362"/>
    </source>
</evidence>
<sequence length="322" mass="35033">MMVVLLVATLMLSMLLCFVYLQLARRWQIIDLPNARSAHEKPIPRGGGIAIILTWNATLLAGYYWLGAGDMPLVMLVTASLAVAVAGFWDDVAALPAFNRLLVYALVCAAVITYLPLDSVWLWPLAWLYLLWLCNLYNFMDGIDGIAGVQTVFIGVAAAALGSFTGAPLWQLVAALGLAAAACGFLVFNWPRATLFMGDSGSVSLGLIVGVLSLATDAGVGLPLVSWLILLAAFATDTTYTLVRRALAGESVMQAHNQHLYQRLSRHWHSHERVLLALMLLNMLWLLPLAAAAAYWPRAGLAIVILAYLPLIIFMRKTVKIT</sequence>
<organism evidence="8 9">
    <name type="scientific">Candidatus Litorirhabdus singularis</name>
    <dbReference type="NCBI Taxonomy" id="2518993"/>
    <lineage>
        <taxon>Bacteria</taxon>
        <taxon>Pseudomonadati</taxon>
        <taxon>Pseudomonadota</taxon>
        <taxon>Gammaproteobacteria</taxon>
        <taxon>Cellvibrionales</taxon>
        <taxon>Halieaceae</taxon>
        <taxon>Candidatus Litorirhabdus</taxon>
    </lineage>
</organism>
<feature type="transmembrane region" description="Helical" evidence="7">
    <location>
        <begin position="274"/>
        <end position="293"/>
    </location>
</feature>
<evidence type="ECO:0000256" key="6">
    <source>
        <dbReference type="ARBA" id="ARBA00023136"/>
    </source>
</evidence>
<keyword evidence="2" id="KW-1003">Cell membrane</keyword>
<feature type="transmembrane region" description="Helical" evidence="7">
    <location>
        <begin position="169"/>
        <end position="188"/>
    </location>
</feature>